<gene>
    <name evidence="7" type="ORF">HJG52_16695</name>
</gene>
<evidence type="ECO:0000256" key="1">
    <source>
        <dbReference type="ARBA" id="ARBA00001561"/>
    </source>
</evidence>
<evidence type="ECO:0000313" key="8">
    <source>
        <dbReference type="Proteomes" id="UP000588586"/>
    </source>
</evidence>
<dbReference type="InterPro" id="IPR002502">
    <property type="entry name" value="Amidase_domain"/>
</dbReference>
<dbReference type="EC" id="3.5.1.28" evidence="2"/>
<sequence length="639" mass="68210">MRPKALFCAALGATSVIAGLAGTAAQASTGPDPTACLSGSRDRQAVFTRAADMSKVPVDVLLAVSYLESRWDDHGGSPSTSGGYGPMHLTAGAAPDVAAAKGDGASPTGADHDDTGTLATAARLSGIPEEQARTDDVANVCAGAALLASYRPADATGWTEAVARYSGSADEATASRFAQEVFDTLRTGQSRQTNDGYRVVLTANPGARLDPAAIQKMGLSKRPSSAPDCPPELACDWLPAPYEQYGATPGAYGNHDLADRPHDMKIDYIVIHDTEANWKTTLDLVTRPTYLAWQYSIRSSDGLVTNHMSAKDVGWQAGNWYVNMHSIGIEHEGFAASGATWFTESMYRSSATLVRYLSSRYHVPLDRAHVIGHDQVPGVLPANVRGMHWDPGPYWDWEHYFDLLGAPIGEGGTGGAHARGDVVTVAPGFADNTQPVTGCTTAGTPCPTQGTNFVYLHTQPSADSPLVSDIGLRPDGKPSTTAVSDIGARVAAGQQLVVAERRGDWLGVWYLGELAWLHNPAEAPTVVAQRAMVLESRTGAAVPVYGRAYPEQAAYPAEIPYQTVAPLQYTIKPGQSYVVADRNLQTDYYYAKTFNCASVPLDCTQVVGQDRYYEIWFGHRMAFVRADDVVVRPATAQAP</sequence>
<dbReference type="FunFam" id="3.40.80.10:FF:000006">
    <property type="entry name" value="N-acetylmuramoyl-L-alanine amidase"/>
    <property type="match status" value="1"/>
</dbReference>
<dbReference type="PANTHER" id="PTHR30417">
    <property type="entry name" value="N-ACETYLMURAMOYL-L-ALANINE AMIDASE AMID"/>
    <property type="match status" value="1"/>
</dbReference>
<keyword evidence="4" id="KW-0961">Cell wall biogenesis/degradation</keyword>
<dbReference type="Gene3D" id="1.10.530.10">
    <property type="match status" value="1"/>
</dbReference>
<dbReference type="Gene3D" id="3.40.80.10">
    <property type="entry name" value="Peptidoglycan recognition protein-like"/>
    <property type="match status" value="1"/>
</dbReference>
<dbReference type="GO" id="GO:0009254">
    <property type="term" value="P:peptidoglycan turnover"/>
    <property type="evidence" value="ECO:0007669"/>
    <property type="project" value="TreeGrafter"/>
</dbReference>
<dbReference type="InterPro" id="IPR023346">
    <property type="entry name" value="Lysozyme-like_dom_sf"/>
</dbReference>
<evidence type="ECO:0000256" key="5">
    <source>
        <dbReference type="SAM" id="SignalP"/>
    </source>
</evidence>
<evidence type="ECO:0000256" key="4">
    <source>
        <dbReference type="ARBA" id="ARBA00023316"/>
    </source>
</evidence>
<evidence type="ECO:0000256" key="3">
    <source>
        <dbReference type="ARBA" id="ARBA00022801"/>
    </source>
</evidence>
<dbReference type="SMART" id="SM00644">
    <property type="entry name" value="Ami_2"/>
    <property type="match status" value="1"/>
</dbReference>
<dbReference type="InterPro" id="IPR036505">
    <property type="entry name" value="Amidase/PGRP_sf"/>
</dbReference>
<feature type="domain" description="N-acetylmuramoyl-L-alanine amidase" evidence="6">
    <location>
        <begin position="255"/>
        <end position="392"/>
    </location>
</feature>
<name>A0A849HML6_9MICO</name>
<dbReference type="GO" id="GO:0071555">
    <property type="term" value="P:cell wall organization"/>
    <property type="evidence" value="ECO:0007669"/>
    <property type="project" value="UniProtKB-KW"/>
</dbReference>
<dbReference type="GO" id="GO:0009253">
    <property type="term" value="P:peptidoglycan catabolic process"/>
    <property type="evidence" value="ECO:0007669"/>
    <property type="project" value="InterPro"/>
</dbReference>
<accession>A0A849HML6</accession>
<keyword evidence="8" id="KW-1185">Reference proteome</keyword>
<dbReference type="AlphaFoldDB" id="A0A849HML6"/>
<keyword evidence="3" id="KW-0378">Hydrolase</keyword>
<evidence type="ECO:0000256" key="2">
    <source>
        <dbReference type="ARBA" id="ARBA00011901"/>
    </source>
</evidence>
<dbReference type="EMBL" id="JABEPQ010000004">
    <property type="protein sequence ID" value="NNM47631.1"/>
    <property type="molecule type" value="Genomic_DNA"/>
</dbReference>
<dbReference type="SUPFAM" id="SSF55846">
    <property type="entry name" value="N-acetylmuramoyl-L-alanine amidase-like"/>
    <property type="match status" value="1"/>
</dbReference>
<evidence type="ECO:0000313" key="7">
    <source>
        <dbReference type="EMBL" id="NNM47631.1"/>
    </source>
</evidence>
<dbReference type="PANTHER" id="PTHR30417:SF1">
    <property type="entry name" value="N-ACETYLMURAMOYL-L-ALANINE AMIDASE AMID"/>
    <property type="match status" value="1"/>
</dbReference>
<dbReference type="Proteomes" id="UP000588586">
    <property type="component" value="Unassembled WGS sequence"/>
</dbReference>
<proteinExistence type="predicted"/>
<reference evidence="7 8" key="1">
    <citation type="submission" date="2020-04" db="EMBL/GenBank/DDBJ databases">
        <title>Knoellia sp. isolate from air conditioner.</title>
        <authorList>
            <person name="Chea S."/>
            <person name="Kim D.-U."/>
        </authorList>
    </citation>
    <scope>NUCLEOTIDE SEQUENCE [LARGE SCALE GENOMIC DNA]</scope>
    <source>
        <strain evidence="7 8">DB2414S</strain>
    </source>
</reference>
<feature type="signal peptide" evidence="5">
    <location>
        <begin position="1"/>
        <end position="18"/>
    </location>
</feature>
<comment type="caution">
    <text evidence="7">The sequence shown here is derived from an EMBL/GenBank/DDBJ whole genome shotgun (WGS) entry which is preliminary data.</text>
</comment>
<dbReference type="Pfam" id="PF01510">
    <property type="entry name" value="Amidase_2"/>
    <property type="match status" value="1"/>
</dbReference>
<dbReference type="GO" id="GO:0008745">
    <property type="term" value="F:N-acetylmuramoyl-L-alanine amidase activity"/>
    <property type="evidence" value="ECO:0007669"/>
    <property type="project" value="UniProtKB-EC"/>
</dbReference>
<dbReference type="RefSeq" id="WP_171244751.1">
    <property type="nucleotide sequence ID" value="NZ_JABEPQ010000004.1"/>
</dbReference>
<protein>
    <recommendedName>
        <fullName evidence="2">N-acetylmuramoyl-L-alanine amidase</fullName>
        <ecNumber evidence="2">3.5.1.28</ecNumber>
    </recommendedName>
</protein>
<dbReference type="SUPFAM" id="SSF53955">
    <property type="entry name" value="Lysozyme-like"/>
    <property type="match status" value="1"/>
</dbReference>
<dbReference type="CDD" id="cd06583">
    <property type="entry name" value="PGRP"/>
    <property type="match status" value="1"/>
</dbReference>
<comment type="catalytic activity">
    <reaction evidence="1">
        <text>Hydrolyzes the link between N-acetylmuramoyl residues and L-amino acid residues in certain cell-wall glycopeptides.</text>
        <dbReference type="EC" id="3.5.1.28"/>
    </reaction>
</comment>
<organism evidence="7 8">
    <name type="scientific">Knoellia koreensis</name>
    <dbReference type="NCBI Taxonomy" id="2730921"/>
    <lineage>
        <taxon>Bacteria</taxon>
        <taxon>Bacillati</taxon>
        <taxon>Actinomycetota</taxon>
        <taxon>Actinomycetes</taxon>
        <taxon>Micrococcales</taxon>
        <taxon>Intrasporangiaceae</taxon>
        <taxon>Knoellia</taxon>
    </lineage>
</organism>
<evidence type="ECO:0000259" key="6">
    <source>
        <dbReference type="SMART" id="SM00644"/>
    </source>
</evidence>
<dbReference type="InterPro" id="IPR051206">
    <property type="entry name" value="NAMLAA_amidase_2"/>
</dbReference>
<keyword evidence="5" id="KW-0732">Signal</keyword>
<feature type="chain" id="PRO_5038919970" description="N-acetylmuramoyl-L-alanine amidase" evidence="5">
    <location>
        <begin position="19"/>
        <end position="639"/>
    </location>
</feature>